<feature type="transmembrane region" description="Helical" evidence="7">
    <location>
        <begin position="377"/>
        <end position="397"/>
    </location>
</feature>
<dbReference type="Pfam" id="PF00474">
    <property type="entry name" value="SSF"/>
    <property type="match status" value="1"/>
</dbReference>
<keyword evidence="5 7" id="KW-0472">Membrane</keyword>
<accession>A0AA37JTX7</accession>
<dbReference type="InterPro" id="IPR038377">
    <property type="entry name" value="Na/Glc_symporter_sf"/>
</dbReference>
<comment type="similarity">
    <text evidence="2 6">Belongs to the sodium:solute symporter (SSF) (TC 2.A.21) family.</text>
</comment>
<protein>
    <submittedName>
        <fullName evidence="8">Sodium transporter</fullName>
    </submittedName>
</protein>
<feature type="transmembrane region" description="Helical" evidence="7">
    <location>
        <begin position="281"/>
        <end position="306"/>
    </location>
</feature>
<gene>
    <name evidence="8" type="ORF">CE91St12_03260</name>
</gene>
<evidence type="ECO:0000256" key="3">
    <source>
        <dbReference type="ARBA" id="ARBA00022692"/>
    </source>
</evidence>
<evidence type="ECO:0000256" key="6">
    <source>
        <dbReference type="RuleBase" id="RU362091"/>
    </source>
</evidence>
<dbReference type="PANTHER" id="PTHR11819:SF195">
    <property type="entry name" value="SODIUM_GLUCOSE COTRANSPORTER 4"/>
    <property type="match status" value="1"/>
</dbReference>
<feature type="transmembrane region" description="Helical" evidence="7">
    <location>
        <begin position="38"/>
        <end position="62"/>
    </location>
</feature>
<comment type="subcellular location">
    <subcellularLocation>
        <location evidence="1">Membrane</location>
        <topology evidence="1">Multi-pass membrane protein</topology>
    </subcellularLocation>
</comment>
<keyword evidence="3 7" id="KW-0812">Transmembrane</keyword>
<keyword evidence="4 7" id="KW-1133">Transmembrane helix</keyword>
<evidence type="ECO:0000256" key="7">
    <source>
        <dbReference type="SAM" id="Phobius"/>
    </source>
</evidence>
<dbReference type="RefSeq" id="WP_244074004.1">
    <property type="nucleotide sequence ID" value="NZ_BQNL01000001.1"/>
</dbReference>
<dbReference type="GO" id="GO:0005412">
    <property type="term" value="F:D-glucose:sodium symporter activity"/>
    <property type="evidence" value="ECO:0007669"/>
    <property type="project" value="TreeGrafter"/>
</dbReference>
<sequence length="519" mass="57326">MHISIIDLIIFWAYCLLILFVGLFVSRKSKKEMQSAKGYFLAGRGLSWWAIGASIIASNISAEQFVGMSGSGYAIGLAMATYEWIAALGLLIVAKYFIPIFLEKKIFTMPQFLEERFDSRVKLVMAFFWLVVFVFINLTSILYLGALTIEKIMGVPMILGVLGLAVFAGVYSIYGGLKAVALTDVIQVVFLIGGGLITTYIALDILGMGDGVVRGFENLYVQARDKFHLILDKSHPSYMDLPGISVIIGGLWVANLYYWGCNQYIIQRALAAKSIREAQNGMLFAGFIKLLIPLLVVIPGIAAFALDAPLEKSDEAYPWLLGNLLPVGIKGIAFAALTAAIVSSLASMMNSISTIFTMDIYRSYIRPKAGEANLVHIGRWASFVSLVIAVVIAPMLSGLDQAFQYIQEFTGFVSPGALAIFLAGFFYQRATANGALAAALGTFIFSLLLKFLCPGLPWMDRMGIVFLLCCGLIVMLRNRAQMFPSVPFVRWSIFRTSRLFNILSCIIIAVLIYFYYLWW</sequence>
<proteinExistence type="inferred from homology"/>
<name>A0AA37JTX7_BACUN</name>
<feature type="transmembrane region" description="Helical" evidence="7">
    <location>
        <begin position="409"/>
        <end position="427"/>
    </location>
</feature>
<dbReference type="NCBIfam" id="TIGR00813">
    <property type="entry name" value="sss"/>
    <property type="match status" value="1"/>
</dbReference>
<feature type="transmembrane region" description="Helical" evidence="7">
    <location>
        <begin position="458"/>
        <end position="478"/>
    </location>
</feature>
<dbReference type="PANTHER" id="PTHR11819">
    <property type="entry name" value="SOLUTE CARRIER FAMILY 5"/>
    <property type="match status" value="1"/>
</dbReference>
<evidence type="ECO:0000313" key="8">
    <source>
        <dbReference type="EMBL" id="GKH12116.1"/>
    </source>
</evidence>
<dbReference type="EMBL" id="BQNL01000001">
    <property type="protein sequence ID" value="GKH12116.1"/>
    <property type="molecule type" value="Genomic_DNA"/>
</dbReference>
<organism evidence="8 9">
    <name type="scientific">Bacteroides uniformis</name>
    <dbReference type="NCBI Taxonomy" id="820"/>
    <lineage>
        <taxon>Bacteria</taxon>
        <taxon>Pseudomonadati</taxon>
        <taxon>Bacteroidota</taxon>
        <taxon>Bacteroidia</taxon>
        <taxon>Bacteroidales</taxon>
        <taxon>Bacteroidaceae</taxon>
        <taxon>Bacteroides</taxon>
    </lineage>
</organism>
<feature type="transmembrane region" description="Helical" evidence="7">
    <location>
        <begin position="241"/>
        <end position="260"/>
    </location>
</feature>
<dbReference type="CDD" id="cd10325">
    <property type="entry name" value="SLC5sbd_vSGLT"/>
    <property type="match status" value="1"/>
</dbReference>
<feature type="transmembrane region" description="Helical" evidence="7">
    <location>
        <begin position="6"/>
        <end position="26"/>
    </location>
</feature>
<feature type="transmembrane region" description="Helical" evidence="7">
    <location>
        <begin position="434"/>
        <end position="452"/>
    </location>
</feature>
<feature type="transmembrane region" description="Helical" evidence="7">
    <location>
        <begin position="332"/>
        <end position="356"/>
    </location>
</feature>
<feature type="transmembrane region" description="Helical" evidence="7">
    <location>
        <begin position="82"/>
        <end position="102"/>
    </location>
</feature>
<evidence type="ECO:0000313" key="9">
    <source>
        <dbReference type="Proteomes" id="UP001055048"/>
    </source>
</evidence>
<feature type="transmembrane region" description="Helical" evidence="7">
    <location>
        <begin position="181"/>
        <end position="203"/>
    </location>
</feature>
<feature type="transmembrane region" description="Helical" evidence="7">
    <location>
        <begin position="499"/>
        <end position="518"/>
    </location>
</feature>
<feature type="transmembrane region" description="Helical" evidence="7">
    <location>
        <begin position="152"/>
        <end position="174"/>
    </location>
</feature>
<dbReference type="Gene3D" id="1.20.1730.10">
    <property type="entry name" value="Sodium/glucose cotransporter"/>
    <property type="match status" value="1"/>
</dbReference>
<evidence type="ECO:0000256" key="2">
    <source>
        <dbReference type="ARBA" id="ARBA00006434"/>
    </source>
</evidence>
<evidence type="ECO:0000256" key="1">
    <source>
        <dbReference type="ARBA" id="ARBA00004141"/>
    </source>
</evidence>
<evidence type="ECO:0000256" key="5">
    <source>
        <dbReference type="ARBA" id="ARBA00023136"/>
    </source>
</evidence>
<dbReference type="AlphaFoldDB" id="A0AA37JTX7"/>
<dbReference type="PROSITE" id="PS50283">
    <property type="entry name" value="NA_SOLUT_SYMP_3"/>
    <property type="match status" value="1"/>
</dbReference>
<comment type="caution">
    <text evidence="8">The sequence shown here is derived from an EMBL/GenBank/DDBJ whole genome shotgun (WGS) entry which is preliminary data.</text>
</comment>
<feature type="transmembrane region" description="Helical" evidence="7">
    <location>
        <begin position="123"/>
        <end position="146"/>
    </location>
</feature>
<dbReference type="Proteomes" id="UP001055048">
    <property type="component" value="Unassembled WGS sequence"/>
</dbReference>
<dbReference type="InterPro" id="IPR001734">
    <property type="entry name" value="Na/solute_symporter"/>
</dbReference>
<evidence type="ECO:0000256" key="4">
    <source>
        <dbReference type="ARBA" id="ARBA00022989"/>
    </source>
</evidence>
<dbReference type="GO" id="GO:0005886">
    <property type="term" value="C:plasma membrane"/>
    <property type="evidence" value="ECO:0007669"/>
    <property type="project" value="TreeGrafter"/>
</dbReference>
<reference evidence="8" key="1">
    <citation type="submission" date="2022-01" db="EMBL/GenBank/DDBJ databases">
        <title>Novel bile acid biosynthetic pathways are enriched in the microbiome of centenarians.</title>
        <authorList>
            <person name="Sato Y."/>
            <person name="Atarashi K."/>
            <person name="Plichta R.D."/>
            <person name="Arai Y."/>
            <person name="Sasajima S."/>
            <person name="Kearney M.S."/>
            <person name="Suda W."/>
            <person name="Takeshita K."/>
            <person name="Sasaki T."/>
            <person name="Okamoto S."/>
            <person name="Skelly N.A."/>
            <person name="Okamura Y."/>
            <person name="Vlamakis H."/>
            <person name="Li Y."/>
            <person name="Tanoue T."/>
            <person name="Takei H."/>
            <person name="Nittono H."/>
            <person name="Narushima S."/>
            <person name="Irie J."/>
            <person name="Itoh H."/>
            <person name="Moriya K."/>
            <person name="Sugiura Y."/>
            <person name="Suematsu M."/>
            <person name="Moritoki N."/>
            <person name="Shibata S."/>
            <person name="Littman R.D."/>
            <person name="Fischbach A.M."/>
            <person name="Uwamino Y."/>
            <person name="Inoue T."/>
            <person name="Honda A."/>
            <person name="Hattori M."/>
            <person name="Murai T."/>
            <person name="Xavier J.R."/>
            <person name="Hirose N."/>
            <person name="Honda K."/>
        </authorList>
    </citation>
    <scope>NUCLEOTIDE SEQUENCE</scope>
    <source>
        <strain evidence="8">CE91-St12</strain>
    </source>
</reference>